<dbReference type="KEGG" id="amuc:Pan181_01890"/>
<keyword evidence="3" id="KW-1185">Reference proteome</keyword>
<dbReference type="EMBL" id="CP036278">
    <property type="protein sequence ID" value="QDU54009.1"/>
    <property type="molecule type" value="Genomic_DNA"/>
</dbReference>
<sequence length="119" mass="12860">MRFGIRSLLIVSALLAVGISLVRFAWHSWPSMVISVSFGLLLGLALNVLRVLKERSSEMPRGLLTGMFLVAAGIAVAEAFIDSPSKIGCFVGLVVYGGFYFTWQRWLPGLLAACGLENA</sequence>
<accession>A0A518AH24</accession>
<evidence type="ECO:0000256" key="1">
    <source>
        <dbReference type="SAM" id="Phobius"/>
    </source>
</evidence>
<feature type="transmembrane region" description="Helical" evidence="1">
    <location>
        <begin position="32"/>
        <end position="51"/>
    </location>
</feature>
<reference evidence="2 3" key="1">
    <citation type="submission" date="2019-02" db="EMBL/GenBank/DDBJ databases">
        <title>Deep-cultivation of Planctomycetes and their phenomic and genomic characterization uncovers novel biology.</title>
        <authorList>
            <person name="Wiegand S."/>
            <person name="Jogler M."/>
            <person name="Boedeker C."/>
            <person name="Pinto D."/>
            <person name="Vollmers J."/>
            <person name="Rivas-Marin E."/>
            <person name="Kohn T."/>
            <person name="Peeters S.H."/>
            <person name="Heuer A."/>
            <person name="Rast P."/>
            <person name="Oberbeckmann S."/>
            <person name="Bunk B."/>
            <person name="Jeske O."/>
            <person name="Meyerdierks A."/>
            <person name="Storesund J.E."/>
            <person name="Kallscheuer N."/>
            <person name="Luecker S."/>
            <person name="Lage O.M."/>
            <person name="Pohl T."/>
            <person name="Merkel B.J."/>
            <person name="Hornburger P."/>
            <person name="Mueller R.-W."/>
            <person name="Bruemmer F."/>
            <person name="Labrenz M."/>
            <person name="Spormann A.M."/>
            <person name="Op den Camp H."/>
            <person name="Overmann J."/>
            <person name="Amann R."/>
            <person name="Jetten M.S.M."/>
            <person name="Mascher T."/>
            <person name="Medema M.H."/>
            <person name="Devos D.P."/>
            <person name="Kaster A.-K."/>
            <person name="Ovreas L."/>
            <person name="Rohde M."/>
            <person name="Galperin M.Y."/>
            <person name="Jogler C."/>
        </authorList>
    </citation>
    <scope>NUCLEOTIDE SEQUENCE [LARGE SCALE GENOMIC DNA]</scope>
    <source>
        <strain evidence="2 3">Pan181</strain>
    </source>
</reference>
<feature type="transmembrane region" description="Helical" evidence="1">
    <location>
        <begin position="7"/>
        <end position="26"/>
    </location>
</feature>
<keyword evidence="1" id="KW-0812">Transmembrane</keyword>
<dbReference type="Proteomes" id="UP000315750">
    <property type="component" value="Chromosome"/>
</dbReference>
<protein>
    <submittedName>
        <fullName evidence="2">Uncharacterized protein</fullName>
    </submittedName>
</protein>
<gene>
    <name evidence="2" type="ORF">Pan181_01890</name>
</gene>
<proteinExistence type="predicted"/>
<keyword evidence="1" id="KW-0472">Membrane</keyword>
<feature type="transmembrane region" description="Helical" evidence="1">
    <location>
        <begin position="63"/>
        <end position="81"/>
    </location>
</feature>
<dbReference type="AlphaFoldDB" id="A0A518AH24"/>
<evidence type="ECO:0000313" key="3">
    <source>
        <dbReference type="Proteomes" id="UP000315750"/>
    </source>
</evidence>
<organism evidence="2 3">
    <name type="scientific">Aeoliella mucimassa</name>
    <dbReference type="NCBI Taxonomy" id="2527972"/>
    <lineage>
        <taxon>Bacteria</taxon>
        <taxon>Pseudomonadati</taxon>
        <taxon>Planctomycetota</taxon>
        <taxon>Planctomycetia</taxon>
        <taxon>Pirellulales</taxon>
        <taxon>Lacipirellulaceae</taxon>
        <taxon>Aeoliella</taxon>
    </lineage>
</organism>
<dbReference type="RefSeq" id="WP_145245042.1">
    <property type="nucleotide sequence ID" value="NZ_CP036278.1"/>
</dbReference>
<keyword evidence="1" id="KW-1133">Transmembrane helix</keyword>
<evidence type="ECO:0000313" key="2">
    <source>
        <dbReference type="EMBL" id="QDU54009.1"/>
    </source>
</evidence>
<name>A0A518AH24_9BACT</name>